<feature type="repeat" description="PPR" evidence="3">
    <location>
        <begin position="878"/>
        <end position="912"/>
    </location>
</feature>
<feature type="repeat" description="PPR" evidence="3">
    <location>
        <begin position="773"/>
        <end position="807"/>
    </location>
</feature>
<feature type="repeat" description="PPR" evidence="3">
    <location>
        <begin position="603"/>
        <end position="633"/>
    </location>
</feature>
<feature type="repeat" description="PPR" evidence="3">
    <location>
        <begin position="496"/>
        <end position="530"/>
    </location>
</feature>
<keyword evidence="2" id="KW-0677">Repeat</keyword>
<feature type="repeat" description="PPR" evidence="3">
    <location>
        <begin position="1262"/>
        <end position="1296"/>
    </location>
</feature>
<reference evidence="4" key="2">
    <citation type="submission" date="2019-01" db="UniProtKB">
        <authorList>
            <consortium name="EnsemblPlants"/>
        </authorList>
    </citation>
    <scope>IDENTIFICATION</scope>
    <source>
        <strain evidence="4">cv. Heinz 1706</strain>
    </source>
</reference>
<dbReference type="Pfam" id="PF13041">
    <property type="entry name" value="PPR_2"/>
    <property type="match status" value="11"/>
</dbReference>
<feature type="repeat" description="PPR" evidence="3">
    <location>
        <begin position="808"/>
        <end position="842"/>
    </location>
</feature>
<feature type="repeat" description="PPR" evidence="3">
    <location>
        <begin position="1157"/>
        <end position="1191"/>
    </location>
</feature>
<dbReference type="Proteomes" id="UP000004994">
    <property type="component" value="Chromosome 1"/>
</dbReference>
<dbReference type="SUPFAM" id="SSF48452">
    <property type="entry name" value="TPR-like"/>
    <property type="match status" value="1"/>
</dbReference>
<dbReference type="InterPro" id="IPR050872">
    <property type="entry name" value="PPR_P_subfamily"/>
</dbReference>
<reference evidence="4" key="1">
    <citation type="journal article" date="2012" name="Nature">
        <title>The tomato genome sequence provides insights into fleshy fruit evolution.</title>
        <authorList>
            <consortium name="Tomato Genome Consortium"/>
        </authorList>
    </citation>
    <scope>NUCLEOTIDE SEQUENCE [LARGE SCALE GENOMIC DNA]</scope>
    <source>
        <strain evidence="4">cv. Heinz 1706</strain>
    </source>
</reference>
<evidence type="ECO:0000256" key="1">
    <source>
        <dbReference type="ARBA" id="ARBA00007626"/>
    </source>
</evidence>
<dbReference type="PANTHER" id="PTHR46128">
    <property type="entry name" value="MITOCHONDRIAL GROUP I INTRON SPLICING FACTOR CCM1"/>
    <property type="match status" value="1"/>
</dbReference>
<feature type="repeat" description="PPR" evidence="3">
    <location>
        <begin position="1017"/>
        <end position="1051"/>
    </location>
</feature>
<organism evidence="4">
    <name type="scientific">Solanum lycopersicum</name>
    <name type="common">Tomato</name>
    <name type="synonym">Lycopersicon esculentum</name>
    <dbReference type="NCBI Taxonomy" id="4081"/>
    <lineage>
        <taxon>Eukaryota</taxon>
        <taxon>Viridiplantae</taxon>
        <taxon>Streptophyta</taxon>
        <taxon>Embryophyta</taxon>
        <taxon>Tracheophyta</taxon>
        <taxon>Spermatophyta</taxon>
        <taxon>Magnoliopsida</taxon>
        <taxon>eudicotyledons</taxon>
        <taxon>Gunneridae</taxon>
        <taxon>Pentapetalae</taxon>
        <taxon>asterids</taxon>
        <taxon>lamiids</taxon>
        <taxon>Solanales</taxon>
        <taxon>Solanaceae</taxon>
        <taxon>Solanoideae</taxon>
        <taxon>Solaneae</taxon>
        <taxon>Solanum</taxon>
        <taxon>Solanum subgen. Lycopersicon</taxon>
    </lineage>
</organism>
<feature type="repeat" description="PPR" evidence="3">
    <location>
        <begin position="1052"/>
        <end position="1086"/>
    </location>
</feature>
<dbReference type="InParanoid" id="A0A3Q7ENG6"/>
<dbReference type="PaxDb" id="4081-Solyc01g099530.2.1"/>
<dbReference type="EnsemblPlants" id="Solyc01g099530.3.1">
    <property type="protein sequence ID" value="Solyc01g099530.3.1"/>
    <property type="gene ID" value="Solyc01g099530.3"/>
</dbReference>
<dbReference type="Gramene" id="Solyc01g099530.3.1">
    <property type="protein sequence ID" value="Solyc01g099530.3.1"/>
    <property type="gene ID" value="Solyc01g099530.3"/>
</dbReference>
<dbReference type="PROSITE" id="PS51375">
    <property type="entry name" value="PPR"/>
    <property type="match status" value="19"/>
</dbReference>
<feature type="repeat" description="PPR" evidence="3">
    <location>
        <begin position="843"/>
        <end position="877"/>
    </location>
</feature>
<dbReference type="Pfam" id="PF13668">
    <property type="entry name" value="Ferritin_2"/>
    <property type="match status" value="1"/>
</dbReference>
<feature type="repeat" description="PPR" evidence="3">
    <location>
        <begin position="913"/>
        <end position="947"/>
    </location>
</feature>
<evidence type="ECO:0000256" key="3">
    <source>
        <dbReference type="PROSITE-ProRule" id="PRU00708"/>
    </source>
</evidence>
<accession>A0A3Q7ENG6</accession>
<feature type="repeat" description="PPR" evidence="3">
    <location>
        <begin position="703"/>
        <end position="737"/>
    </location>
</feature>
<feature type="repeat" description="PPR" evidence="3">
    <location>
        <begin position="431"/>
        <end position="465"/>
    </location>
</feature>
<feature type="repeat" description="PPR" evidence="3">
    <location>
        <begin position="668"/>
        <end position="702"/>
    </location>
</feature>
<sequence length="1337" mass="149889">KKETLKMPIISITSPSHLLKTIFMILLSSKMFCISISENLVCPTGTPKVGLPVTKEDIDLLQFFENLEFLEAEYFLWAVHGYGLDIVAPELAMGGPPPIGVRKANLDFLTCNIISEFAMQEVGHLRALRSKVGGLPRPLMDLSSRHFAHLFDEAFGYKLQPPFDPYRDSLNFMLSCYALPYAALVGYVGTNPLIQGYESKRLLAGLLGIESGQDAMIRMYLYERAGKVVYPYRHTVAEFTIHISNLRNRLAMCGIKDEGLFVPWQLGAENRTTTNILSADYYSLSQWRTPEEILRIMYNTGSENAHGGFFPRGANGNIAKNLFKLECGIKNFHGNGGNCETMNSQRHFIKQLIGRTKSLPLLSVAISLDLRICLPFSSSATPTGTPIQTHRKKSLYTSFFCTLIHLFLRCHRLSRATETFSSMRNYNLVPDIPSWNRLLHHFNSAGLVDQVIILYSDMLACGVASNVVTRNIVVHSLCKVGKLEKALELLRENESDTVTYNTLIWGFCRIEFVEMGFGLLSDMLKKGVFIDTITCNILIKGFCDKGLLYNAELVMEMLSDKRRGVCKDVVGFNTLIDGYCKAVEMSGGFEMMGRMKREGLSPDIVTYNTLINGFGIMGDFDAANCIMDELLDSIKNIDVSYVGNKEKLDHDDGENKGLVVGDLGLEPNTITYTTLISKYVKWFQFEKALATYEEMTRLGFFHDTVTYNCLIYGLCKNGQFHEAKLLLDEMRRGGVDPNHMTYSIFIHHLYKNKAEKVAANFQSQIVIRGVPFDVVLFTTLINGLFKVGKSREAKDMFQTLLECNITPNHITYTALVDGLCKSGDFKSVEILLQQMEQKGVLPNVVTFSSVINGYAKSGMVEAAIEIMRKMVSINVSPNVFTYNTLIDGCFKAGKHDMALALYEEMQSNGVEENEFLLDTFVKNLKKLGKMDEAEAIFMDMTSKGLSPDHVNYTSLIDGLFKKGKESDALQLVEEMKEKKICFDTIAWNVLLNGLLGIGQYEVQSVYAEIRKLGLVPDVQTFNSLIDAYCKEGKLESAVKVWVEMKSSGIMPNSITCNILVKGLCEVGDIEKAMDLLKDVVTIGFRPSPAIHKIVLDAASGHRRADIILRMHERLVGIGLKLDHTVHNTLIAVLCKLGMTRKAMSELENMRDRGFSADTTTYNAFIRGYCKSYQFQKVFATYSQMLAKGVPPNVATYNTMLASLSAVGLINEAVDLFNEMKGRGFVPNANTYDILVSGHGKIGNKKESIKLYCEMITKGFVPRTSTYNVLIFDFAKAGKMRQAQELMHEMQVRGVIPNSSTYDILLVGWCKLSKRPELERSLRLSCRSEVSYVDERTE</sequence>
<feature type="repeat" description="PPR" evidence="3">
    <location>
        <begin position="1192"/>
        <end position="1226"/>
    </location>
</feature>
<keyword evidence="5" id="KW-1185">Reference proteome</keyword>
<comment type="similarity">
    <text evidence="1">Belongs to the PPR family. P subfamily.</text>
</comment>
<evidence type="ECO:0000313" key="5">
    <source>
        <dbReference type="Proteomes" id="UP000004994"/>
    </source>
</evidence>
<dbReference type="OMA" id="CEHGLAD"/>
<dbReference type="NCBIfam" id="TIGR00756">
    <property type="entry name" value="PPR"/>
    <property type="match status" value="18"/>
</dbReference>
<dbReference type="PANTHER" id="PTHR46128:SF285">
    <property type="entry name" value="PENTATRICOPEPTIDE REPEAT-CONTAINING PROTEIN"/>
    <property type="match status" value="1"/>
</dbReference>
<proteinExistence type="inferred from homology"/>
<dbReference type="Gene3D" id="1.25.40.10">
    <property type="entry name" value="Tetratricopeptide repeat domain"/>
    <property type="match status" value="9"/>
</dbReference>
<feature type="repeat" description="PPR" evidence="3">
    <location>
        <begin position="1227"/>
        <end position="1261"/>
    </location>
</feature>
<feature type="repeat" description="PPR" evidence="3">
    <location>
        <begin position="948"/>
        <end position="982"/>
    </location>
</feature>
<feature type="repeat" description="PPR" evidence="3">
    <location>
        <begin position="1122"/>
        <end position="1156"/>
    </location>
</feature>
<protein>
    <submittedName>
        <fullName evidence="4">Uncharacterized protein</fullName>
    </submittedName>
</protein>
<feature type="repeat" description="PPR" evidence="3">
    <location>
        <begin position="568"/>
        <end position="602"/>
    </location>
</feature>
<dbReference type="InterPro" id="IPR011990">
    <property type="entry name" value="TPR-like_helical_dom_sf"/>
</dbReference>
<evidence type="ECO:0000313" key="4">
    <source>
        <dbReference type="EnsemblPlants" id="Solyc01g099530.3.1"/>
    </source>
</evidence>
<dbReference type="InterPro" id="IPR002885">
    <property type="entry name" value="PPR_rpt"/>
</dbReference>
<name>A0A3Q7ENG6_SOLLC</name>
<evidence type="ECO:0000256" key="2">
    <source>
        <dbReference type="ARBA" id="ARBA00022737"/>
    </source>
</evidence>
<dbReference type="Pfam" id="PF01535">
    <property type="entry name" value="PPR"/>
    <property type="match status" value="2"/>
</dbReference>